<name>A0A1L4FRC4_9BACT</name>
<evidence type="ECO:0000313" key="2">
    <source>
        <dbReference type="EMBL" id="APJ38152.1"/>
    </source>
</evidence>
<organism evidence="2 3">
    <name type="scientific">Mycoplasmopsis pullorum</name>
    <dbReference type="NCBI Taxonomy" id="48003"/>
    <lineage>
        <taxon>Bacteria</taxon>
        <taxon>Bacillati</taxon>
        <taxon>Mycoplasmatota</taxon>
        <taxon>Mycoplasmoidales</taxon>
        <taxon>Metamycoplasmataceae</taxon>
        <taxon>Mycoplasmopsis</taxon>
    </lineage>
</organism>
<accession>A0A1L4FRC4</accession>
<keyword evidence="1" id="KW-0472">Membrane</keyword>
<dbReference type="EMBL" id="CP017813">
    <property type="protein sequence ID" value="APJ38152.1"/>
    <property type="molecule type" value="Genomic_DNA"/>
</dbReference>
<dbReference type="AlphaFoldDB" id="A0A1L4FRC4"/>
<feature type="transmembrane region" description="Helical" evidence="1">
    <location>
        <begin position="75"/>
        <end position="97"/>
    </location>
</feature>
<dbReference type="KEGG" id="mpul:BLA55_00380"/>
<dbReference type="RefSeq" id="WP_073372157.1">
    <property type="nucleotide sequence ID" value="NZ_CP017813.1"/>
</dbReference>
<gene>
    <name evidence="2" type="ORF">BLA55_00380</name>
</gene>
<sequence>MKTTNITNMLNTNKKYLIYVEILNTFLLLFILLTIFLKAFLLKLEPKFGEISSKPIDPFYTFDGDLYLIIGYKQYNFLSTFLYTGIFWIFIFRIILLSKQFKNMTFKNPKSWFLLIPFLDLIYLHKIDFPIETNNRTSNNSEIKKITFSLLLFSILLIVVVYFSIYPTYSPWYRMDEADFSYYLKSRSLFLSYWSFTPSIISIDTRIAIFQYQCFIILWSLIYLSVFILINCQFNPKNLNNY</sequence>
<proteinExistence type="predicted"/>
<reference evidence="3" key="1">
    <citation type="submission" date="2016-10" db="EMBL/GenBank/DDBJ databases">
        <authorList>
            <person name="Beylefeld A."/>
            <person name="Abolnik C."/>
        </authorList>
    </citation>
    <scope>NUCLEOTIDE SEQUENCE [LARGE SCALE GENOMIC DNA]</scope>
    <source>
        <strain evidence="3">B359_6</strain>
    </source>
</reference>
<protein>
    <submittedName>
        <fullName evidence="2">Uncharacterized protein</fullName>
    </submittedName>
</protein>
<keyword evidence="1" id="KW-0812">Transmembrane</keyword>
<feature type="transmembrane region" description="Helical" evidence="1">
    <location>
        <begin position="146"/>
        <end position="169"/>
    </location>
</feature>
<keyword evidence="3" id="KW-1185">Reference proteome</keyword>
<evidence type="ECO:0000256" key="1">
    <source>
        <dbReference type="SAM" id="Phobius"/>
    </source>
</evidence>
<keyword evidence="1" id="KW-1133">Transmembrane helix</keyword>
<evidence type="ECO:0000313" key="3">
    <source>
        <dbReference type="Proteomes" id="UP000184322"/>
    </source>
</evidence>
<dbReference type="Proteomes" id="UP000184322">
    <property type="component" value="Chromosome"/>
</dbReference>
<feature type="transmembrane region" description="Helical" evidence="1">
    <location>
        <begin position="16"/>
        <end position="37"/>
    </location>
</feature>
<dbReference type="STRING" id="48003.BLA55_00380"/>
<feature type="transmembrane region" description="Helical" evidence="1">
    <location>
        <begin position="215"/>
        <end position="234"/>
    </location>
</feature>